<dbReference type="PRINTS" id="PR00368">
    <property type="entry name" value="FADPNR"/>
</dbReference>
<keyword evidence="5" id="KW-0547">Nucleotide-binding</keyword>
<keyword evidence="3 5" id="KW-0274">FAD</keyword>
<comment type="caution">
    <text evidence="9">The sequence shown here is derived from an EMBL/GenBank/DDBJ whole genome shotgun (WGS) entry which is preliminary data.</text>
</comment>
<dbReference type="InterPro" id="IPR016156">
    <property type="entry name" value="FAD/NAD-linked_Rdtase_dimer_sf"/>
</dbReference>
<feature type="binding site" evidence="5">
    <location>
        <position position="56"/>
    </location>
    <ligand>
        <name>FAD</name>
        <dbReference type="ChEBI" id="CHEBI:57692"/>
    </ligand>
</feature>
<organism evidence="9 10">
    <name type="scientific">Compostimonas suwonensis</name>
    <dbReference type="NCBI Taxonomy" id="1048394"/>
    <lineage>
        <taxon>Bacteria</taxon>
        <taxon>Bacillati</taxon>
        <taxon>Actinomycetota</taxon>
        <taxon>Actinomycetes</taxon>
        <taxon>Micrococcales</taxon>
        <taxon>Microbacteriaceae</taxon>
        <taxon>Compostimonas</taxon>
    </lineage>
</organism>
<name>A0A2M9BBC3_9MICO</name>
<feature type="binding site" evidence="5">
    <location>
        <begin position="180"/>
        <end position="187"/>
    </location>
    <ligand>
        <name>NAD(+)</name>
        <dbReference type="ChEBI" id="CHEBI:57540"/>
    </ligand>
</feature>
<dbReference type="InterPro" id="IPR050151">
    <property type="entry name" value="Class-I_Pyr_Nuc-Dis_Oxidored"/>
</dbReference>
<dbReference type="Gene3D" id="3.50.50.60">
    <property type="entry name" value="FAD/NAD(P)-binding domain"/>
    <property type="match status" value="2"/>
</dbReference>
<dbReference type="RefSeq" id="WP_100346128.1">
    <property type="nucleotide sequence ID" value="NZ_PGFB01000007.1"/>
</dbReference>
<gene>
    <name evidence="9" type="ORF">CLV54_3375</name>
</gene>
<accession>A0A2M9BBC3</accession>
<feature type="domain" description="FAD/NAD(P)-binding" evidence="8">
    <location>
        <begin position="10"/>
        <end position="317"/>
    </location>
</feature>
<feature type="binding site" evidence="5">
    <location>
        <begin position="143"/>
        <end position="145"/>
    </location>
    <ligand>
        <name>FAD</name>
        <dbReference type="ChEBI" id="CHEBI:57692"/>
    </ligand>
</feature>
<dbReference type="PIRSF" id="PIRSF000350">
    <property type="entry name" value="Mercury_reductase_MerA"/>
    <property type="match status" value="1"/>
</dbReference>
<dbReference type="InterPro" id="IPR036188">
    <property type="entry name" value="FAD/NAD-bd_sf"/>
</dbReference>
<dbReference type="PANTHER" id="PTHR22912">
    <property type="entry name" value="DISULFIDE OXIDOREDUCTASE"/>
    <property type="match status" value="1"/>
</dbReference>
<reference evidence="9 10" key="1">
    <citation type="submission" date="2017-11" db="EMBL/GenBank/DDBJ databases">
        <title>Genomic Encyclopedia of Archaeal and Bacterial Type Strains, Phase II (KMG-II): From Individual Species to Whole Genera.</title>
        <authorList>
            <person name="Goeker M."/>
        </authorList>
    </citation>
    <scope>NUCLEOTIDE SEQUENCE [LARGE SCALE GENOMIC DNA]</scope>
    <source>
        <strain evidence="9 10">DSM 25625</strain>
    </source>
</reference>
<evidence type="ECO:0000256" key="4">
    <source>
        <dbReference type="ARBA" id="ARBA00023027"/>
    </source>
</evidence>
<dbReference type="GO" id="GO:0006103">
    <property type="term" value="P:2-oxoglutarate metabolic process"/>
    <property type="evidence" value="ECO:0007669"/>
    <property type="project" value="TreeGrafter"/>
</dbReference>
<evidence type="ECO:0000313" key="10">
    <source>
        <dbReference type="Proteomes" id="UP000230161"/>
    </source>
</evidence>
<dbReference type="InterPro" id="IPR004099">
    <property type="entry name" value="Pyr_nucl-diS_OxRdtase_dimer"/>
</dbReference>
<comment type="similarity">
    <text evidence="1">Belongs to the class-I pyridine nucleotide-disulfide oxidoreductase family.</text>
</comment>
<dbReference type="Gene3D" id="3.30.390.30">
    <property type="match status" value="1"/>
</dbReference>
<dbReference type="Proteomes" id="UP000230161">
    <property type="component" value="Unassembled WGS sequence"/>
</dbReference>
<keyword evidence="2" id="KW-0285">Flavoprotein</keyword>
<evidence type="ECO:0000259" key="7">
    <source>
        <dbReference type="Pfam" id="PF02852"/>
    </source>
</evidence>
<evidence type="ECO:0000256" key="2">
    <source>
        <dbReference type="ARBA" id="ARBA00022630"/>
    </source>
</evidence>
<feature type="binding site" evidence="5">
    <location>
        <position position="267"/>
    </location>
    <ligand>
        <name>NAD(+)</name>
        <dbReference type="ChEBI" id="CHEBI:57540"/>
    </ligand>
</feature>
<dbReference type="EMBL" id="PGFB01000007">
    <property type="protein sequence ID" value="PJJ55238.1"/>
    <property type="molecule type" value="Genomic_DNA"/>
</dbReference>
<dbReference type="GO" id="GO:0004148">
    <property type="term" value="F:dihydrolipoyl dehydrogenase (NADH) activity"/>
    <property type="evidence" value="ECO:0007669"/>
    <property type="project" value="TreeGrafter"/>
</dbReference>
<evidence type="ECO:0000313" key="9">
    <source>
        <dbReference type="EMBL" id="PJJ55238.1"/>
    </source>
</evidence>
<dbReference type="InterPro" id="IPR001100">
    <property type="entry name" value="Pyr_nuc-diS_OxRdtase"/>
</dbReference>
<dbReference type="PRINTS" id="PR00411">
    <property type="entry name" value="PNDRDTASEI"/>
</dbReference>
<evidence type="ECO:0000256" key="3">
    <source>
        <dbReference type="ARBA" id="ARBA00022827"/>
    </source>
</evidence>
<dbReference type="Pfam" id="PF07992">
    <property type="entry name" value="Pyr_redox_2"/>
    <property type="match status" value="1"/>
</dbReference>
<feature type="binding site" evidence="5">
    <location>
        <position position="307"/>
    </location>
    <ligand>
        <name>FAD</name>
        <dbReference type="ChEBI" id="CHEBI:57692"/>
    </ligand>
</feature>
<evidence type="ECO:0000256" key="6">
    <source>
        <dbReference type="PIRSR" id="PIRSR000350-4"/>
    </source>
</evidence>
<evidence type="ECO:0000256" key="5">
    <source>
        <dbReference type="PIRSR" id="PIRSR000350-3"/>
    </source>
</evidence>
<evidence type="ECO:0000259" key="8">
    <source>
        <dbReference type="Pfam" id="PF07992"/>
    </source>
</evidence>
<dbReference type="SUPFAM" id="SSF55424">
    <property type="entry name" value="FAD/NAD-linked reductases, dimerisation (C-terminal) domain"/>
    <property type="match status" value="1"/>
</dbReference>
<sequence>MAGAQDHQDYDLIVIGAGPVGENVADYARKRGIRVAIVESELVGGECSYWACMPSKALLRSGHALRAVKRLDGARQAVIGGLDVPAVLARRTSFASEWKDDDQVAWLNSADIELLRGHARIIGPGTIDIDGRSYRAKAIAVATGSIPVLPDIPGLADARPWSTREATSSSNVPPQLLVVGGGVAGTELATAYASLGSEVTLVARGALLDREEPFAGELVAQALGRIGVDVRIGTTPVRVDRDATGIVSTELGDGTIVVSDEILIATGRRPNTLDLGVQTVGLVPGEWLAVDDTMLVTGIDWLYAVGDVNGRALLTHQGKYQARAAGEAIAARINGAPVHAAPWGEHVATADHAAVPHVVFTDPEVARVGLTEAEARERGLRVRAVDYELGWVAGAKLHADGYEGRAKLVVDEDHRVIVGATFVGQDVAELLHSATIAIVGQVPLDRLWHAVPSYPTISEVWLRLLETYGRPS</sequence>
<keyword evidence="4 5" id="KW-0520">NAD</keyword>
<protein>
    <submittedName>
        <fullName evidence="9">Dihydrolipoamide dehydrogenase</fullName>
    </submittedName>
</protein>
<dbReference type="Pfam" id="PF02852">
    <property type="entry name" value="Pyr_redox_dim"/>
    <property type="match status" value="1"/>
</dbReference>
<feature type="disulfide bond" description="Redox-active" evidence="6">
    <location>
        <begin position="47"/>
        <end position="52"/>
    </location>
</feature>
<dbReference type="OrthoDB" id="9800167at2"/>
<dbReference type="InterPro" id="IPR023753">
    <property type="entry name" value="FAD/NAD-binding_dom"/>
</dbReference>
<dbReference type="SUPFAM" id="SSF51905">
    <property type="entry name" value="FAD/NAD(P)-binding domain"/>
    <property type="match status" value="1"/>
</dbReference>
<keyword evidence="10" id="KW-1185">Reference proteome</keyword>
<comment type="cofactor">
    <cofactor evidence="5">
        <name>FAD</name>
        <dbReference type="ChEBI" id="CHEBI:57692"/>
    </cofactor>
    <text evidence="5">Binds 1 FAD per subunit.</text>
</comment>
<dbReference type="AlphaFoldDB" id="A0A2M9BBC3"/>
<proteinExistence type="inferred from homology"/>
<dbReference type="GO" id="GO:0050660">
    <property type="term" value="F:flavin adenine dinucleotide binding"/>
    <property type="evidence" value="ECO:0007669"/>
    <property type="project" value="TreeGrafter"/>
</dbReference>
<evidence type="ECO:0000256" key="1">
    <source>
        <dbReference type="ARBA" id="ARBA00007532"/>
    </source>
</evidence>
<dbReference type="PANTHER" id="PTHR22912:SF151">
    <property type="entry name" value="DIHYDROLIPOYL DEHYDROGENASE, MITOCHONDRIAL"/>
    <property type="match status" value="1"/>
</dbReference>
<feature type="domain" description="Pyridine nucleotide-disulphide oxidoreductase dimerisation" evidence="7">
    <location>
        <begin position="355"/>
        <end position="461"/>
    </location>
</feature>